<protein>
    <submittedName>
        <fullName evidence="4">Ribosomal protein S18 acetylase RimI</fullName>
    </submittedName>
</protein>
<dbReference type="AlphaFoldDB" id="A0A1G6SK76"/>
<sequence>MDGVRLRAMTVDDAAPLSEAFARIGWHKPVELYQRYLAETSTGVRVCVVAEVAGELAGYVTLLWTSDYPPFREAGVPEVCDLNVLPHLRRRGVGAALLGAVEDAAGRRGGTVGLGVGLHPGYGAAQRLYTARGYLPDGRGAVRDHRPVAEGATVPLDDDTCLMLTRALGAHHP</sequence>
<keyword evidence="4" id="KW-0687">Ribonucleoprotein</keyword>
<keyword evidence="4" id="KW-0689">Ribosomal protein</keyword>
<dbReference type="EMBL" id="LT629688">
    <property type="protein sequence ID" value="SDD16577.1"/>
    <property type="molecule type" value="Genomic_DNA"/>
</dbReference>
<evidence type="ECO:0000256" key="1">
    <source>
        <dbReference type="ARBA" id="ARBA00022679"/>
    </source>
</evidence>
<name>A0A1G6SK76_9ACTN</name>
<accession>A0A1G6SK76</accession>
<dbReference type="Gene3D" id="3.40.630.30">
    <property type="match status" value="1"/>
</dbReference>
<dbReference type="InterPro" id="IPR050832">
    <property type="entry name" value="Bact_Acetyltransf"/>
</dbReference>
<evidence type="ECO:0000259" key="3">
    <source>
        <dbReference type="PROSITE" id="PS51186"/>
    </source>
</evidence>
<feature type="domain" description="N-acetyltransferase" evidence="3">
    <location>
        <begin position="4"/>
        <end position="157"/>
    </location>
</feature>
<dbReference type="PANTHER" id="PTHR43877">
    <property type="entry name" value="AMINOALKYLPHOSPHONATE N-ACETYLTRANSFERASE-RELATED-RELATED"/>
    <property type="match status" value="1"/>
</dbReference>
<organism evidence="4 5">
    <name type="scientific">Auraticoccus monumenti</name>
    <dbReference type="NCBI Taxonomy" id="675864"/>
    <lineage>
        <taxon>Bacteria</taxon>
        <taxon>Bacillati</taxon>
        <taxon>Actinomycetota</taxon>
        <taxon>Actinomycetes</taxon>
        <taxon>Propionibacteriales</taxon>
        <taxon>Propionibacteriaceae</taxon>
        <taxon>Auraticoccus</taxon>
    </lineage>
</organism>
<evidence type="ECO:0000313" key="5">
    <source>
        <dbReference type="Proteomes" id="UP000198546"/>
    </source>
</evidence>
<dbReference type="CDD" id="cd04301">
    <property type="entry name" value="NAT_SF"/>
    <property type="match status" value="1"/>
</dbReference>
<evidence type="ECO:0000256" key="2">
    <source>
        <dbReference type="ARBA" id="ARBA00023315"/>
    </source>
</evidence>
<dbReference type="Pfam" id="PF00583">
    <property type="entry name" value="Acetyltransf_1"/>
    <property type="match status" value="1"/>
</dbReference>
<dbReference type="PROSITE" id="PS51186">
    <property type="entry name" value="GNAT"/>
    <property type="match status" value="1"/>
</dbReference>
<dbReference type="InterPro" id="IPR016181">
    <property type="entry name" value="Acyl_CoA_acyltransferase"/>
</dbReference>
<gene>
    <name evidence="4" type="ORF">SAMN04489747_0337</name>
</gene>
<reference evidence="4 5" key="1">
    <citation type="submission" date="2016-10" db="EMBL/GenBank/DDBJ databases">
        <authorList>
            <person name="de Groot N.N."/>
        </authorList>
    </citation>
    <scope>NUCLEOTIDE SEQUENCE [LARGE SCALE GENOMIC DNA]</scope>
    <source>
        <strain evidence="4 5">MON 2.2</strain>
    </source>
</reference>
<dbReference type="STRING" id="675864.SAMN04489747_0337"/>
<keyword evidence="2" id="KW-0012">Acyltransferase</keyword>
<dbReference type="Proteomes" id="UP000198546">
    <property type="component" value="Chromosome i"/>
</dbReference>
<dbReference type="GO" id="GO:0005840">
    <property type="term" value="C:ribosome"/>
    <property type="evidence" value="ECO:0007669"/>
    <property type="project" value="UniProtKB-KW"/>
</dbReference>
<proteinExistence type="predicted"/>
<keyword evidence="5" id="KW-1185">Reference proteome</keyword>
<dbReference type="InterPro" id="IPR000182">
    <property type="entry name" value="GNAT_dom"/>
</dbReference>
<dbReference type="SUPFAM" id="SSF55729">
    <property type="entry name" value="Acyl-CoA N-acyltransferases (Nat)"/>
    <property type="match status" value="1"/>
</dbReference>
<dbReference type="GO" id="GO:0016747">
    <property type="term" value="F:acyltransferase activity, transferring groups other than amino-acyl groups"/>
    <property type="evidence" value="ECO:0007669"/>
    <property type="project" value="InterPro"/>
</dbReference>
<evidence type="ECO:0000313" key="4">
    <source>
        <dbReference type="EMBL" id="SDD16577.1"/>
    </source>
</evidence>
<dbReference type="RefSeq" id="WP_197679151.1">
    <property type="nucleotide sequence ID" value="NZ_LT629688.1"/>
</dbReference>
<keyword evidence="1" id="KW-0808">Transferase</keyword>